<accession>A0ABN1Q805</accession>
<proteinExistence type="predicted"/>
<keyword evidence="3" id="KW-1185">Reference proteome</keyword>
<evidence type="ECO:0000256" key="1">
    <source>
        <dbReference type="SAM" id="MobiDB-lite"/>
    </source>
</evidence>
<comment type="caution">
    <text evidence="2">The sequence shown here is derived from an EMBL/GenBank/DDBJ whole genome shotgun (WGS) entry which is preliminary data.</text>
</comment>
<evidence type="ECO:0000313" key="2">
    <source>
        <dbReference type="EMBL" id="GAA0938884.1"/>
    </source>
</evidence>
<organism evidence="2 3">
    <name type="scientific">Pseudonocardia zijingensis</name>
    <dbReference type="NCBI Taxonomy" id="153376"/>
    <lineage>
        <taxon>Bacteria</taxon>
        <taxon>Bacillati</taxon>
        <taxon>Actinomycetota</taxon>
        <taxon>Actinomycetes</taxon>
        <taxon>Pseudonocardiales</taxon>
        <taxon>Pseudonocardiaceae</taxon>
        <taxon>Pseudonocardia</taxon>
    </lineage>
</organism>
<dbReference type="EMBL" id="BAAAHP010000092">
    <property type="protein sequence ID" value="GAA0938884.1"/>
    <property type="molecule type" value="Genomic_DNA"/>
</dbReference>
<reference evidence="2 3" key="1">
    <citation type="journal article" date="2019" name="Int. J. Syst. Evol. Microbiol.">
        <title>The Global Catalogue of Microorganisms (GCM) 10K type strain sequencing project: providing services to taxonomists for standard genome sequencing and annotation.</title>
        <authorList>
            <consortium name="The Broad Institute Genomics Platform"/>
            <consortium name="The Broad Institute Genome Sequencing Center for Infectious Disease"/>
            <person name="Wu L."/>
            <person name="Ma J."/>
        </authorList>
    </citation>
    <scope>NUCLEOTIDE SEQUENCE [LARGE SCALE GENOMIC DNA]</scope>
    <source>
        <strain evidence="2 3">JCM 11117</strain>
    </source>
</reference>
<dbReference type="Proteomes" id="UP001499967">
    <property type="component" value="Unassembled WGS sequence"/>
</dbReference>
<protein>
    <recommendedName>
        <fullName evidence="4">Secreted protein</fullName>
    </recommendedName>
</protein>
<name>A0ABN1Q805_9PSEU</name>
<feature type="region of interest" description="Disordered" evidence="1">
    <location>
        <begin position="75"/>
        <end position="102"/>
    </location>
</feature>
<evidence type="ECO:0008006" key="4">
    <source>
        <dbReference type="Google" id="ProtNLM"/>
    </source>
</evidence>
<gene>
    <name evidence="2" type="ORF">GCM10009559_32970</name>
</gene>
<evidence type="ECO:0000313" key="3">
    <source>
        <dbReference type="Proteomes" id="UP001499967"/>
    </source>
</evidence>
<sequence>MWRTADVVKVAARTSAMLWIWSLGSRATGAAPITRSAGRADLPPVVLVDLPASSPSLYPATPLLLSPVGAPSLTVPPIVGGRKPGPNDELGRPSDGSCRRFP</sequence>